<feature type="region of interest" description="Disordered" evidence="6">
    <location>
        <begin position="1"/>
        <end position="52"/>
    </location>
</feature>
<dbReference type="SMART" id="SM00220">
    <property type="entry name" value="S_TKc"/>
    <property type="match status" value="1"/>
</dbReference>
<comment type="caution">
    <text evidence="8">The sequence shown here is derived from an EMBL/GenBank/DDBJ whole genome shotgun (WGS) entry which is preliminary data.</text>
</comment>
<evidence type="ECO:0000259" key="7">
    <source>
        <dbReference type="PROSITE" id="PS50011"/>
    </source>
</evidence>
<dbReference type="Proteomes" id="UP001145021">
    <property type="component" value="Unassembled WGS sequence"/>
</dbReference>
<keyword evidence="2" id="KW-0808">Transferase</keyword>
<dbReference type="Gene3D" id="1.10.510.10">
    <property type="entry name" value="Transferase(Phosphotransferase) domain 1"/>
    <property type="match status" value="2"/>
</dbReference>
<keyword evidence="9" id="KW-1185">Reference proteome</keyword>
<feature type="compositionally biased region" description="Low complexity" evidence="6">
    <location>
        <begin position="777"/>
        <end position="795"/>
    </location>
</feature>
<feature type="compositionally biased region" description="Polar residues" evidence="6">
    <location>
        <begin position="652"/>
        <end position="666"/>
    </location>
</feature>
<dbReference type="InterPro" id="IPR050205">
    <property type="entry name" value="CDPK_Ser/Thr_kinases"/>
</dbReference>
<keyword evidence="4" id="KW-0418">Kinase</keyword>
<evidence type="ECO:0000313" key="8">
    <source>
        <dbReference type="EMBL" id="KAJ1645259.1"/>
    </source>
</evidence>
<dbReference type="AlphaFoldDB" id="A0A9W8CJU9"/>
<keyword evidence="5" id="KW-0067">ATP-binding</keyword>
<organism evidence="8 9">
    <name type="scientific">Coemansia asiatica</name>
    <dbReference type="NCBI Taxonomy" id="1052880"/>
    <lineage>
        <taxon>Eukaryota</taxon>
        <taxon>Fungi</taxon>
        <taxon>Fungi incertae sedis</taxon>
        <taxon>Zoopagomycota</taxon>
        <taxon>Kickxellomycotina</taxon>
        <taxon>Kickxellomycetes</taxon>
        <taxon>Kickxellales</taxon>
        <taxon>Kickxellaceae</taxon>
        <taxon>Coemansia</taxon>
    </lineage>
</organism>
<feature type="region of interest" description="Disordered" evidence="6">
    <location>
        <begin position="743"/>
        <end position="795"/>
    </location>
</feature>
<feature type="region of interest" description="Disordered" evidence="6">
    <location>
        <begin position="73"/>
        <end position="122"/>
    </location>
</feature>
<feature type="region of interest" description="Disordered" evidence="6">
    <location>
        <begin position="644"/>
        <end position="670"/>
    </location>
</feature>
<dbReference type="PROSITE" id="PS50011">
    <property type="entry name" value="PROTEIN_KINASE_DOM"/>
    <property type="match status" value="1"/>
</dbReference>
<dbReference type="GO" id="GO:0004674">
    <property type="term" value="F:protein serine/threonine kinase activity"/>
    <property type="evidence" value="ECO:0007669"/>
    <property type="project" value="UniProtKB-KW"/>
</dbReference>
<feature type="compositionally biased region" description="Polar residues" evidence="6">
    <location>
        <begin position="743"/>
        <end position="761"/>
    </location>
</feature>
<keyword evidence="1" id="KW-0723">Serine/threonine-protein kinase</keyword>
<feature type="domain" description="Protein kinase" evidence="7">
    <location>
        <begin position="309"/>
        <end position="709"/>
    </location>
</feature>
<name>A0A9W8CJU9_9FUNG</name>
<dbReference type="InterPro" id="IPR011009">
    <property type="entry name" value="Kinase-like_dom_sf"/>
</dbReference>
<feature type="region of interest" description="Disordered" evidence="6">
    <location>
        <begin position="175"/>
        <end position="206"/>
    </location>
</feature>
<sequence length="875" mass="93983">MQQQQQTQQVPGASTDASTNTDAETDTDTMTPVEGSCSSTAVETRPCRRHRRNSDAFIGNRLSRQMCLHASDLEDGHDLDGNDDDNYSSDDEDDGRSSSASTITGSGSSSSGGGGGTDRRVLGRSRHQHGLASDSEDVRKIAGQFVDHMGGSHASGANKESLKAKRRQRLISHHHLSHHHHSVLRGPSPAQNSSTDKAHASGKRPVLGRQFSMNCGPTTHTKASVSAAQTLQETIRGNTQDEPMSSAKARRIFNTLFPAAIHSQMHLSEHDPSCKQCVSEATAASASHGAAASEEQSDRDVQGVQSVQGGLQMNLGAGRNAVYVAPCERHLECPLENKGKYLIHTNKPKIMTDLSKVEFGICVDGWRRVVFKTVNDPALAQRELSFHRRVAESQPGHVLRLLDAFEDNSAKHVMVFPRMCATKLFGRDLDVVAVLSRQLFTALEELHALGIAHLDITPTNLMSDPNDPEHIEIIDLGLACDLGADGVLPSRGTCGFVAPEVLHGDAHDLRADVYSAGVVLGMMLKRFLPTVPLRLLGGPLVRPDTTDALVAELDELLNAYGYVPASAAFVEHDAPATPAVAAANTHSKAVPGRCLRGFSDDDAAFAAVYGGGSSIYSSYGGYGDDSEAEDASAAPRSASPVAHFVSGLGSPGTHSATRYLSPSSRPCSVERPGRVPLGVLHAADLLRWTLQPDPQRRPTATQALHHPFLVSVNVPRRISRRRVISTQAQQQQQQHCQLRLDSGMQSVSGSPGQVHQQQFPSCSRGHRALPENGSVHSNPNSNESASAIESPAPARSPTLTYSAVAESLFKDTALADVAHWEGEMYSRLAPAARCEPMRMDLDSSSSANLWSSDADCLNSFYAPPSCDDDLTSYFY</sequence>
<dbReference type="InterPro" id="IPR000719">
    <property type="entry name" value="Prot_kinase_dom"/>
</dbReference>
<evidence type="ECO:0000256" key="3">
    <source>
        <dbReference type="ARBA" id="ARBA00022741"/>
    </source>
</evidence>
<evidence type="ECO:0000256" key="2">
    <source>
        <dbReference type="ARBA" id="ARBA00022679"/>
    </source>
</evidence>
<accession>A0A9W8CJU9</accession>
<evidence type="ECO:0000313" key="9">
    <source>
        <dbReference type="Proteomes" id="UP001145021"/>
    </source>
</evidence>
<feature type="compositionally biased region" description="Acidic residues" evidence="6">
    <location>
        <begin position="81"/>
        <end position="94"/>
    </location>
</feature>
<dbReference type="Pfam" id="PF00069">
    <property type="entry name" value="Pkinase"/>
    <property type="match status" value="1"/>
</dbReference>
<evidence type="ECO:0000256" key="6">
    <source>
        <dbReference type="SAM" id="MobiDB-lite"/>
    </source>
</evidence>
<protein>
    <recommendedName>
        <fullName evidence="7">Protein kinase domain-containing protein</fullName>
    </recommendedName>
</protein>
<feature type="compositionally biased region" description="Polar residues" evidence="6">
    <location>
        <begin position="10"/>
        <end position="22"/>
    </location>
</feature>
<reference evidence="8" key="1">
    <citation type="submission" date="2022-07" db="EMBL/GenBank/DDBJ databases">
        <title>Phylogenomic reconstructions and comparative analyses of Kickxellomycotina fungi.</title>
        <authorList>
            <person name="Reynolds N.K."/>
            <person name="Stajich J.E."/>
            <person name="Barry K."/>
            <person name="Grigoriev I.V."/>
            <person name="Crous P."/>
            <person name="Smith M.E."/>
        </authorList>
    </citation>
    <scope>NUCLEOTIDE SEQUENCE</scope>
    <source>
        <strain evidence="8">NBRC 105413</strain>
    </source>
</reference>
<evidence type="ECO:0000256" key="4">
    <source>
        <dbReference type="ARBA" id="ARBA00022777"/>
    </source>
</evidence>
<keyword evidence="3" id="KW-0547">Nucleotide-binding</keyword>
<feature type="compositionally biased region" description="Low complexity" evidence="6">
    <location>
        <begin position="97"/>
        <end position="109"/>
    </location>
</feature>
<proteinExistence type="predicted"/>
<dbReference type="EMBL" id="JANBOH010000115">
    <property type="protein sequence ID" value="KAJ1645259.1"/>
    <property type="molecule type" value="Genomic_DNA"/>
</dbReference>
<evidence type="ECO:0000256" key="1">
    <source>
        <dbReference type="ARBA" id="ARBA00022527"/>
    </source>
</evidence>
<dbReference type="SUPFAM" id="SSF56112">
    <property type="entry name" value="Protein kinase-like (PK-like)"/>
    <property type="match status" value="1"/>
</dbReference>
<dbReference type="PANTHER" id="PTHR24349">
    <property type="entry name" value="SERINE/THREONINE-PROTEIN KINASE"/>
    <property type="match status" value="1"/>
</dbReference>
<evidence type="ECO:0000256" key="5">
    <source>
        <dbReference type="ARBA" id="ARBA00022840"/>
    </source>
</evidence>
<dbReference type="GO" id="GO:0005524">
    <property type="term" value="F:ATP binding"/>
    <property type="evidence" value="ECO:0007669"/>
    <property type="project" value="UniProtKB-KW"/>
</dbReference>
<gene>
    <name evidence="8" type="ORF">LPJ64_003129</name>
</gene>